<comment type="caution">
    <text evidence="1">The sequence shown here is derived from an EMBL/GenBank/DDBJ whole genome shotgun (WGS) entry which is preliminary data.</text>
</comment>
<reference evidence="1 2" key="1">
    <citation type="journal article" date="2020" name="Mol. Biol. Evol.">
        <title>Distinct Expression and Methylation Patterns for Genes with Different Fates following a Single Whole-Genome Duplication in Flowering Plants.</title>
        <authorList>
            <person name="Shi T."/>
            <person name="Rahmani R.S."/>
            <person name="Gugger P.F."/>
            <person name="Wang M."/>
            <person name="Li H."/>
            <person name="Zhang Y."/>
            <person name="Li Z."/>
            <person name="Wang Q."/>
            <person name="Van de Peer Y."/>
            <person name="Marchal K."/>
            <person name="Chen J."/>
        </authorList>
    </citation>
    <scope>NUCLEOTIDE SEQUENCE [LARGE SCALE GENOMIC DNA]</scope>
    <source>
        <tissue evidence="1">Leaf</tissue>
    </source>
</reference>
<protein>
    <submittedName>
        <fullName evidence="1">Uncharacterized protein</fullName>
    </submittedName>
</protein>
<evidence type="ECO:0000313" key="1">
    <source>
        <dbReference type="EMBL" id="DAD38375.1"/>
    </source>
</evidence>
<keyword evidence="2" id="KW-1185">Reference proteome</keyword>
<dbReference type="Proteomes" id="UP000607653">
    <property type="component" value="Unassembled WGS sequence"/>
</dbReference>
<name>A0A822Z4F3_NELNU</name>
<proteinExistence type="predicted"/>
<dbReference type="AlphaFoldDB" id="A0A822Z4F3"/>
<organism evidence="1 2">
    <name type="scientific">Nelumbo nucifera</name>
    <name type="common">Sacred lotus</name>
    <dbReference type="NCBI Taxonomy" id="4432"/>
    <lineage>
        <taxon>Eukaryota</taxon>
        <taxon>Viridiplantae</taxon>
        <taxon>Streptophyta</taxon>
        <taxon>Embryophyta</taxon>
        <taxon>Tracheophyta</taxon>
        <taxon>Spermatophyta</taxon>
        <taxon>Magnoliopsida</taxon>
        <taxon>Proteales</taxon>
        <taxon>Nelumbonaceae</taxon>
        <taxon>Nelumbo</taxon>
    </lineage>
</organism>
<evidence type="ECO:0000313" key="2">
    <source>
        <dbReference type="Proteomes" id="UP000607653"/>
    </source>
</evidence>
<gene>
    <name evidence="1" type="ORF">HUJ06_009016</name>
</gene>
<accession>A0A822Z4F3</accession>
<sequence>MRRILPLFWCREVRVDEQYRIEDSRRSGRRKRSRREKRKKEKEIKIGEGIRRLSSLLRSNGEEE</sequence>
<dbReference type="EMBL" id="DUZY01000004">
    <property type="protein sequence ID" value="DAD38375.1"/>
    <property type="molecule type" value="Genomic_DNA"/>
</dbReference>